<dbReference type="KEGG" id="tput:QJT81_13135"/>
<evidence type="ECO:0000313" key="4">
    <source>
        <dbReference type="EMBL" id="WGZ92784.1"/>
    </source>
</evidence>
<gene>
    <name evidence="4" type="ORF">QJT81_13135</name>
</gene>
<protein>
    <recommendedName>
        <fullName evidence="3">Neprosin activation peptide domain-containing protein</fullName>
    </recommendedName>
</protein>
<dbReference type="Pfam" id="PF14365">
    <property type="entry name" value="Neprosin_AP"/>
    <property type="match status" value="1"/>
</dbReference>
<accession>A0AA95HCU1</accession>
<evidence type="ECO:0000259" key="3">
    <source>
        <dbReference type="Pfam" id="PF14365"/>
    </source>
</evidence>
<dbReference type="InterPro" id="IPR025521">
    <property type="entry name" value="Neprosin_propep"/>
</dbReference>
<proteinExistence type="predicted"/>
<organism evidence="4">
    <name type="scientific">Candidatus Thiothrix putei</name>
    <dbReference type="NCBI Taxonomy" id="3080811"/>
    <lineage>
        <taxon>Bacteria</taxon>
        <taxon>Pseudomonadati</taxon>
        <taxon>Pseudomonadota</taxon>
        <taxon>Gammaproteobacteria</taxon>
        <taxon>Thiotrichales</taxon>
        <taxon>Thiotrichaceae</taxon>
        <taxon>Thiothrix</taxon>
    </lineage>
</organism>
<evidence type="ECO:0000256" key="1">
    <source>
        <dbReference type="SAM" id="MobiDB-lite"/>
    </source>
</evidence>
<reference evidence="4" key="2">
    <citation type="submission" date="2023-04" db="EMBL/GenBank/DDBJ databases">
        <authorList>
            <person name="Beletskiy A.V."/>
            <person name="Mardanov A.V."/>
            <person name="Ravin N.V."/>
        </authorList>
    </citation>
    <scope>NUCLEOTIDE SEQUENCE</scope>
    <source>
        <strain evidence="4">GKL-02</strain>
    </source>
</reference>
<evidence type="ECO:0000256" key="2">
    <source>
        <dbReference type="SAM" id="SignalP"/>
    </source>
</evidence>
<dbReference type="Proteomes" id="UP001301326">
    <property type="component" value="Chromosome"/>
</dbReference>
<name>A0AA95HCU1_9GAMM</name>
<dbReference type="AlphaFoldDB" id="A0AA95HCU1"/>
<feature type="signal peptide" evidence="2">
    <location>
        <begin position="1"/>
        <end position="23"/>
    </location>
</feature>
<feature type="region of interest" description="Disordered" evidence="1">
    <location>
        <begin position="77"/>
        <end position="100"/>
    </location>
</feature>
<reference evidence="4" key="1">
    <citation type="journal article" date="2023" name="Int. J. Mol. Sci.">
        <title>Metagenomics Revealed a New Genus 'Candidatus Thiocaldithrix dubininis' gen. nov., sp. nov. and a New Species 'Candidatus Thiothrix putei' sp. nov. in the Family Thiotrichaceae, Some Members of Which Have Traits of Both Na+- and H+-Motive Energetics.</title>
        <authorList>
            <person name="Ravin N.V."/>
            <person name="Muntyan M.S."/>
            <person name="Smolyakov D.D."/>
            <person name="Rudenko T.S."/>
            <person name="Beletsky A.V."/>
            <person name="Mardanov A.V."/>
            <person name="Grabovich M.Y."/>
        </authorList>
    </citation>
    <scope>NUCLEOTIDE SEQUENCE</scope>
    <source>
        <strain evidence="4">GKL-02</strain>
    </source>
</reference>
<keyword evidence="2" id="KW-0732">Signal</keyword>
<feature type="domain" description="Neprosin activation peptide" evidence="3">
    <location>
        <begin position="56"/>
        <end position="147"/>
    </location>
</feature>
<feature type="chain" id="PRO_5041730889" description="Neprosin activation peptide domain-containing protein" evidence="2">
    <location>
        <begin position="24"/>
        <end position="165"/>
    </location>
</feature>
<sequence>MINKVYLSVLVGLSLAIPNITIANPPSKKVHSPEQIEKFKKYIDDLYDKKDIVDTFQNSAGQIIDCVKIEGQPSLKGKGLKNKDIPRQPTIVPLDLNPSVNSSDPMFSDIPSDDRGCPVDSVPIVRLSLDVLTNFDDIASFHRKYPKGKKDILSGDVSAPATAAA</sequence>
<dbReference type="EMBL" id="CP124756">
    <property type="protein sequence ID" value="WGZ92784.1"/>
    <property type="molecule type" value="Genomic_DNA"/>
</dbReference>